<keyword evidence="5" id="KW-0408">Iron</keyword>
<protein>
    <recommendedName>
        <fullName evidence="7">Radical SAM core domain-containing protein</fullName>
    </recommendedName>
</protein>
<dbReference type="PANTHER" id="PTHR43273">
    <property type="entry name" value="ANAEROBIC SULFATASE-MATURATING ENZYME HOMOLOG ASLB-RELATED"/>
    <property type="match status" value="1"/>
</dbReference>
<evidence type="ECO:0000313" key="9">
    <source>
        <dbReference type="Proteomes" id="UP000224044"/>
    </source>
</evidence>
<dbReference type="GO" id="GO:0046872">
    <property type="term" value="F:metal ion binding"/>
    <property type="evidence" value="ECO:0007669"/>
    <property type="project" value="UniProtKB-KW"/>
</dbReference>
<evidence type="ECO:0000256" key="4">
    <source>
        <dbReference type="ARBA" id="ARBA00022723"/>
    </source>
</evidence>
<dbReference type="SFLD" id="SFLDG01384">
    <property type="entry name" value="thioether_bond_formation_requi"/>
    <property type="match status" value="1"/>
</dbReference>
<evidence type="ECO:0000256" key="2">
    <source>
        <dbReference type="ARBA" id="ARBA00022485"/>
    </source>
</evidence>
<dbReference type="InterPro" id="IPR013785">
    <property type="entry name" value="Aldolase_TIM"/>
</dbReference>
<dbReference type="SFLD" id="SFLDG01072">
    <property type="entry name" value="dehydrogenase_like"/>
    <property type="match status" value="1"/>
</dbReference>
<dbReference type="EMBL" id="NUSY01000037">
    <property type="protein sequence ID" value="PHE08756.1"/>
    <property type="molecule type" value="Genomic_DNA"/>
</dbReference>
<sequence length="373" mass="42771">MLLATSEFIIKIAGTCNLNCSYCYMFNMGDTTFQSRPRIMDKDIARLTIKRIYEYAIQNHIQEVKLILHGGEPLLVGMDWMRWFFEETKKQLPSNLKVRIGLQTNGTLLNREWLTLFKENQVGFGISLDGPPEWHDRFRVDFGGRGSYKQVRRAIDLVLEEQYPKSSWGVLVVANPEFSGVEIYKHFLDIGVQGMDFLWPDYHHDVLPPWPTGSLAKYYINLFDEWYNAANTDVKIRWFEIVIGMMLGNSTQLDSLGAHPIDLVVIESDGSLEPLDVIRTCQNGMSQLGLNVLNHGIDDLYKTDLFQICLSNQDLLPSSCHQCAAYQVCGGGYLPHRWEKNLGFQNPSVHCEDLYTVIKYIAQRIETDLKKTG</sequence>
<organism evidence="8 9">
    <name type="scientific">Bacillus toyonensis</name>
    <dbReference type="NCBI Taxonomy" id="155322"/>
    <lineage>
        <taxon>Bacteria</taxon>
        <taxon>Bacillati</taxon>
        <taxon>Bacillota</taxon>
        <taxon>Bacilli</taxon>
        <taxon>Bacillales</taxon>
        <taxon>Bacillaceae</taxon>
        <taxon>Bacillus</taxon>
        <taxon>Bacillus cereus group</taxon>
    </lineage>
</organism>
<dbReference type="Pfam" id="PF04055">
    <property type="entry name" value="Radical_SAM"/>
    <property type="match status" value="1"/>
</dbReference>
<name>A0AAP8F1W6_9BACI</name>
<keyword evidence="4" id="KW-0479">Metal-binding</keyword>
<evidence type="ECO:0000256" key="1">
    <source>
        <dbReference type="ARBA" id="ARBA00001966"/>
    </source>
</evidence>
<accession>A0AAP8F1W6</accession>
<evidence type="ECO:0000313" key="8">
    <source>
        <dbReference type="EMBL" id="PHE08756.1"/>
    </source>
</evidence>
<keyword evidence="2" id="KW-0004">4Fe-4S</keyword>
<evidence type="ECO:0000256" key="5">
    <source>
        <dbReference type="ARBA" id="ARBA00023004"/>
    </source>
</evidence>
<dbReference type="Gene3D" id="3.20.20.70">
    <property type="entry name" value="Aldolase class I"/>
    <property type="match status" value="1"/>
</dbReference>
<evidence type="ECO:0000256" key="6">
    <source>
        <dbReference type="ARBA" id="ARBA00023014"/>
    </source>
</evidence>
<dbReference type="SUPFAM" id="SSF102114">
    <property type="entry name" value="Radical SAM enzymes"/>
    <property type="match status" value="1"/>
</dbReference>
<dbReference type="InterPro" id="IPR058240">
    <property type="entry name" value="rSAM_sf"/>
</dbReference>
<keyword evidence="3" id="KW-0949">S-adenosyl-L-methionine</keyword>
<reference evidence="8 9" key="1">
    <citation type="submission" date="2017-09" db="EMBL/GenBank/DDBJ databases">
        <title>Large-scale bioinformatics analysis of Bacillus genomes uncovers conserved roles of natural products in bacterial physiology.</title>
        <authorList>
            <consortium name="Agbiome Team Llc"/>
            <person name="Bleich R.M."/>
            <person name="Grubbs K.J."/>
            <person name="Santa Maria K.C."/>
            <person name="Allen S.E."/>
            <person name="Farag S."/>
            <person name="Shank E.A."/>
            <person name="Bowers A."/>
        </authorList>
    </citation>
    <scope>NUCLEOTIDE SEQUENCE [LARGE SCALE GENOMIC DNA]</scope>
    <source>
        <strain evidence="8 9">AFS042148</strain>
    </source>
</reference>
<comment type="caution">
    <text evidence="8">The sequence shown here is derived from an EMBL/GenBank/DDBJ whole genome shotgun (WGS) entry which is preliminary data.</text>
</comment>
<dbReference type="InterPro" id="IPR007197">
    <property type="entry name" value="rSAM"/>
</dbReference>
<proteinExistence type="predicted"/>
<keyword evidence="6" id="KW-0411">Iron-sulfur</keyword>
<evidence type="ECO:0000259" key="7">
    <source>
        <dbReference type="Pfam" id="PF04055"/>
    </source>
</evidence>
<dbReference type="InterPro" id="IPR000385">
    <property type="entry name" value="MoaA_NifB_PqqE_Fe-S-bd_CS"/>
</dbReference>
<dbReference type="InterPro" id="IPR023867">
    <property type="entry name" value="Sulphatase_maturase_rSAM"/>
</dbReference>
<gene>
    <name evidence="8" type="ORF">COF62_24245</name>
</gene>
<dbReference type="PANTHER" id="PTHR43273:SF8">
    <property type="entry name" value="RADICAL SAM DOMAIN PROTEIN"/>
    <property type="match status" value="1"/>
</dbReference>
<dbReference type="Proteomes" id="UP000224044">
    <property type="component" value="Unassembled WGS sequence"/>
</dbReference>
<comment type="cofactor">
    <cofactor evidence="1">
        <name>[4Fe-4S] cluster</name>
        <dbReference type="ChEBI" id="CHEBI:49883"/>
    </cofactor>
</comment>
<dbReference type="GO" id="GO:0051539">
    <property type="term" value="F:4 iron, 4 sulfur cluster binding"/>
    <property type="evidence" value="ECO:0007669"/>
    <property type="project" value="UniProtKB-KW"/>
</dbReference>
<dbReference type="GO" id="GO:0016491">
    <property type="term" value="F:oxidoreductase activity"/>
    <property type="evidence" value="ECO:0007669"/>
    <property type="project" value="InterPro"/>
</dbReference>
<dbReference type="CDD" id="cd01335">
    <property type="entry name" value="Radical_SAM"/>
    <property type="match status" value="1"/>
</dbReference>
<dbReference type="SFLD" id="SFLDG01386">
    <property type="entry name" value="main_SPASM_domain-containing"/>
    <property type="match status" value="2"/>
</dbReference>
<dbReference type="SFLD" id="SFLDS00029">
    <property type="entry name" value="Radical_SAM"/>
    <property type="match status" value="2"/>
</dbReference>
<dbReference type="AlphaFoldDB" id="A0AAP8F1W6"/>
<feature type="domain" description="Radical SAM core" evidence="7">
    <location>
        <begin position="11"/>
        <end position="173"/>
    </location>
</feature>
<evidence type="ECO:0000256" key="3">
    <source>
        <dbReference type="ARBA" id="ARBA00022691"/>
    </source>
</evidence>
<dbReference type="PROSITE" id="PS01305">
    <property type="entry name" value="MOAA_NIFB_PQQE"/>
    <property type="match status" value="1"/>
</dbReference>
<dbReference type="SFLD" id="SFLDG01067">
    <property type="entry name" value="SPASM/twitch_domain_containing"/>
    <property type="match status" value="2"/>
</dbReference>